<comment type="caution">
    <text evidence="1">The sequence shown here is derived from an EMBL/GenBank/DDBJ whole genome shotgun (WGS) entry which is preliminary data.</text>
</comment>
<dbReference type="AlphaFoldDB" id="A0ABD6BLS6"/>
<proteinExistence type="predicted"/>
<reference evidence="1 2" key="1">
    <citation type="journal article" date="2019" name="Int. J. Syst. Evol. Microbiol.">
        <title>The Global Catalogue of Microorganisms (GCM) 10K type strain sequencing project: providing services to taxonomists for standard genome sequencing and annotation.</title>
        <authorList>
            <consortium name="The Broad Institute Genomics Platform"/>
            <consortium name="The Broad Institute Genome Sequencing Center for Infectious Disease"/>
            <person name="Wu L."/>
            <person name="Ma J."/>
        </authorList>
    </citation>
    <scope>NUCLEOTIDE SEQUENCE [LARGE SCALE GENOMIC DNA]</scope>
    <source>
        <strain evidence="1 2">CGMCC 1.12230</strain>
    </source>
</reference>
<evidence type="ECO:0000313" key="2">
    <source>
        <dbReference type="Proteomes" id="UP001597076"/>
    </source>
</evidence>
<evidence type="ECO:0000313" key="1">
    <source>
        <dbReference type="EMBL" id="MFD1565138.1"/>
    </source>
</evidence>
<organism evidence="1 2">
    <name type="scientific">Haloarchaeobius amylolyticus</name>
    <dbReference type="NCBI Taxonomy" id="1198296"/>
    <lineage>
        <taxon>Archaea</taxon>
        <taxon>Methanobacteriati</taxon>
        <taxon>Methanobacteriota</taxon>
        <taxon>Stenosarchaea group</taxon>
        <taxon>Halobacteria</taxon>
        <taxon>Halobacteriales</taxon>
        <taxon>Halorubellaceae</taxon>
        <taxon>Haloarchaeobius</taxon>
    </lineage>
</organism>
<dbReference type="RefSeq" id="WP_390289573.1">
    <property type="nucleotide sequence ID" value="NZ_JBHUDI010000011.1"/>
</dbReference>
<name>A0ABD6BLS6_9EURY</name>
<dbReference type="Proteomes" id="UP001597076">
    <property type="component" value="Unassembled WGS sequence"/>
</dbReference>
<dbReference type="EMBL" id="JBHUDI010000011">
    <property type="protein sequence ID" value="MFD1565138.1"/>
    <property type="molecule type" value="Genomic_DNA"/>
</dbReference>
<gene>
    <name evidence="1" type="ORF">ACFR99_16490</name>
</gene>
<sequence length="217" mass="24517">MRDNARKLAKDARQRRQSGDLLEAANRYTAAAHEYAGTVTEHVFPGSDSTVAALGALLSATTCYRIGGDTFRTQNRCDLGIVLAEEYIKYIEETDLDENSFADFRRGAWSEFIGDLRTIARRDDAKTAYDDAIAIYRAAGDEKFVFGEKEHMRLAAFLRGVRRGLGHDIPQDAPEQQPWDGPLFSEWVEYKRETLPDLLVELEAQGTWPRPIDPETE</sequence>
<keyword evidence="2" id="KW-1185">Reference proteome</keyword>
<protein>
    <submittedName>
        <fullName evidence="1">Uncharacterized protein</fullName>
    </submittedName>
</protein>
<accession>A0ABD6BLS6</accession>